<evidence type="ECO:0000256" key="2">
    <source>
        <dbReference type="SAM" id="MobiDB-lite"/>
    </source>
</evidence>
<keyword evidence="1" id="KW-0862">Zinc</keyword>
<dbReference type="GO" id="GO:0006508">
    <property type="term" value="P:proteolysis"/>
    <property type="evidence" value="ECO:0007669"/>
    <property type="project" value="UniProtKB-KW"/>
</dbReference>
<feature type="binding site" evidence="1">
    <location>
        <position position="291"/>
    </location>
    <ligand>
        <name>Zn(2+)</name>
        <dbReference type="ChEBI" id="CHEBI:29105"/>
        <note>catalytic</note>
    </ligand>
</feature>
<feature type="chain" id="PRO_5030135512" description="Peptidase M12A domain-containing protein" evidence="3">
    <location>
        <begin position="18"/>
        <end position="395"/>
    </location>
</feature>
<organism evidence="5 6">
    <name type="scientific">Microvirga tunisiensis</name>
    <dbReference type="NCBI Taxonomy" id="2108360"/>
    <lineage>
        <taxon>Bacteria</taxon>
        <taxon>Pseudomonadati</taxon>
        <taxon>Pseudomonadota</taxon>
        <taxon>Alphaproteobacteria</taxon>
        <taxon>Hyphomicrobiales</taxon>
        <taxon>Methylobacteriaceae</taxon>
        <taxon>Microvirga</taxon>
    </lineage>
</organism>
<comment type="caution">
    <text evidence="1">Lacks conserved residue(s) required for the propagation of feature annotation.</text>
</comment>
<dbReference type="PANTHER" id="PTHR10127:SF850">
    <property type="entry name" value="METALLOENDOPEPTIDASE"/>
    <property type="match status" value="1"/>
</dbReference>
<dbReference type="PROSITE" id="PS51864">
    <property type="entry name" value="ASTACIN"/>
    <property type="match status" value="1"/>
</dbReference>
<proteinExistence type="predicted"/>
<evidence type="ECO:0000313" key="5">
    <source>
        <dbReference type="EMBL" id="MPR27497.1"/>
    </source>
</evidence>
<dbReference type="InterPro" id="IPR006026">
    <property type="entry name" value="Peptidase_Metallo"/>
</dbReference>
<gene>
    <name evidence="5" type="ORF">FS320_20505</name>
</gene>
<sequence length="395" mass="43732">MTRLCKAILVFPLVWSAGTLVPYSDASAQEDDAALSEVEATERNPRPRPPRNRNPEYRMSDRQIQQFFLTRRDPWPVPDQTDPPFEANRFGRSTSLGIIGDKTFFESDIYVKPLSAAIGDGFIMERIGAVLRITSTDTGPNFLSRHFGSDTTAAVLNAFKPRLDNIVNQELRSKVQSHIEKVVERIRTAQPNTFLVIATEMGKKWPTFPIRYDSSAMGTTKRGQIDDAVKHWREKTNLTFKEVTGLPETEDHIKFVEGSGCSSAVGRSGGKQEIVLSDGCSPGSVIHEIGHAVGLFHEQSHPERDNFVTIVWSKIESGARNNFLKAPTGGLTTAYDYGSIMHYETNAFSIDGSPTIVPKLSFVGEVGQRDGLSPRDIEGIKALYPECQPSGCPEN</sequence>
<keyword evidence="1" id="KW-0645">Protease</keyword>
<dbReference type="PRINTS" id="PR00480">
    <property type="entry name" value="ASTACIN"/>
</dbReference>
<keyword evidence="3" id="KW-0732">Signal</keyword>
<dbReference type="InterPro" id="IPR001506">
    <property type="entry name" value="Peptidase_M12A"/>
</dbReference>
<evidence type="ECO:0000256" key="3">
    <source>
        <dbReference type="SAM" id="SignalP"/>
    </source>
</evidence>
<feature type="signal peptide" evidence="3">
    <location>
        <begin position="1"/>
        <end position="17"/>
    </location>
</feature>
<dbReference type="CDD" id="cd04280">
    <property type="entry name" value="ZnMc_astacin_like"/>
    <property type="match status" value="1"/>
</dbReference>
<dbReference type="PANTHER" id="PTHR10127">
    <property type="entry name" value="DISCOIDIN, CUB, EGF, LAMININ , AND ZINC METALLOPROTEASE DOMAIN CONTAINING"/>
    <property type="match status" value="1"/>
</dbReference>
<dbReference type="GO" id="GO:0008270">
    <property type="term" value="F:zinc ion binding"/>
    <property type="evidence" value="ECO:0007669"/>
    <property type="project" value="UniProtKB-UniRule"/>
</dbReference>
<reference evidence="5 6" key="1">
    <citation type="journal article" date="2019" name="Syst. Appl. Microbiol.">
        <title>Microvirga tunisiensis sp. nov., a root nodule symbiotic bacterium isolated from Lupinus micranthus and L. luteus grown in Northern Tunisia.</title>
        <authorList>
            <person name="Msaddak A."/>
            <person name="Rejili M."/>
            <person name="Duran D."/>
            <person name="Mars M."/>
            <person name="Palacios J.M."/>
            <person name="Ruiz-Argueso T."/>
            <person name="Rey L."/>
            <person name="Imperial J."/>
        </authorList>
    </citation>
    <scope>NUCLEOTIDE SEQUENCE [LARGE SCALE GENOMIC DNA]</scope>
    <source>
        <strain evidence="5 6">Lmie10</strain>
    </source>
</reference>
<keyword evidence="1" id="KW-0482">Metalloprotease</keyword>
<dbReference type="SMART" id="SM00235">
    <property type="entry name" value="ZnMc"/>
    <property type="match status" value="1"/>
</dbReference>
<comment type="caution">
    <text evidence="5">The sequence shown here is derived from an EMBL/GenBank/DDBJ whole genome shotgun (WGS) entry which is preliminary data.</text>
</comment>
<accession>A0A5N7MKJ4</accession>
<comment type="cofactor">
    <cofactor evidence="1">
        <name>Zn(2+)</name>
        <dbReference type="ChEBI" id="CHEBI:29105"/>
    </cofactor>
    <text evidence="1">Binds 1 zinc ion per subunit.</text>
</comment>
<feature type="binding site" evidence="1">
    <location>
        <position position="287"/>
    </location>
    <ligand>
        <name>Zn(2+)</name>
        <dbReference type="ChEBI" id="CHEBI:29105"/>
        <note>catalytic</note>
    </ligand>
</feature>
<dbReference type="EMBL" id="VOSK01000092">
    <property type="protein sequence ID" value="MPR27497.1"/>
    <property type="molecule type" value="Genomic_DNA"/>
</dbReference>
<dbReference type="Gene3D" id="3.40.390.10">
    <property type="entry name" value="Collagenase (Catalytic Domain)"/>
    <property type="match status" value="1"/>
</dbReference>
<feature type="active site" evidence="1">
    <location>
        <position position="288"/>
    </location>
</feature>
<protein>
    <recommendedName>
        <fullName evidence="4">Peptidase M12A domain-containing protein</fullName>
    </recommendedName>
</protein>
<dbReference type="Proteomes" id="UP000403266">
    <property type="component" value="Unassembled WGS sequence"/>
</dbReference>
<evidence type="ECO:0000256" key="1">
    <source>
        <dbReference type="PROSITE-ProRule" id="PRU01211"/>
    </source>
</evidence>
<dbReference type="SUPFAM" id="SSF55486">
    <property type="entry name" value="Metalloproteases ('zincins'), catalytic domain"/>
    <property type="match status" value="1"/>
</dbReference>
<dbReference type="RefSeq" id="WP_152713814.1">
    <property type="nucleotide sequence ID" value="NZ_VOSJ01000092.1"/>
</dbReference>
<feature type="region of interest" description="Disordered" evidence="2">
    <location>
        <begin position="31"/>
        <end position="57"/>
    </location>
</feature>
<dbReference type="OrthoDB" id="8455098at2"/>
<keyword evidence="6" id="KW-1185">Reference proteome</keyword>
<keyword evidence="1" id="KW-0479">Metal-binding</keyword>
<dbReference type="AlphaFoldDB" id="A0A5N7MKJ4"/>
<dbReference type="InterPro" id="IPR034035">
    <property type="entry name" value="Astacin-like_dom"/>
</dbReference>
<name>A0A5N7MKJ4_9HYPH</name>
<feature type="binding site" evidence="1">
    <location>
        <position position="297"/>
    </location>
    <ligand>
        <name>Zn(2+)</name>
        <dbReference type="ChEBI" id="CHEBI:29105"/>
        <note>catalytic</note>
    </ligand>
</feature>
<evidence type="ECO:0000313" key="6">
    <source>
        <dbReference type="Proteomes" id="UP000403266"/>
    </source>
</evidence>
<dbReference type="Pfam" id="PF01400">
    <property type="entry name" value="Astacin"/>
    <property type="match status" value="1"/>
</dbReference>
<evidence type="ECO:0000259" key="4">
    <source>
        <dbReference type="PROSITE" id="PS51864"/>
    </source>
</evidence>
<feature type="domain" description="Peptidase M12A" evidence="4">
    <location>
        <begin position="195"/>
        <end position="388"/>
    </location>
</feature>
<dbReference type="GO" id="GO:0004222">
    <property type="term" value="F:metalloendopeptidase activity"/>
    <property type="evidence" value="ECO:0007669"/>
    <property type="project" value="UniProtKB-UniRule"/>
</dbReference>
<keyword evidence="1" id="KW-0378">Hydrolase</keyword>
<dbReference type="InterPro" id="IPR024079">
    <property type="entry name" value="MetalloPept_cat_dom_sf"/>
</dbReference>